<name>A0A9N9NXY4_9GLOM</name>
<comment type="caution">
    <text evidence="1">The sequence shown here is derived from an EMBL/GenBank/DDBJ whole genome shotgun (WGS) entry which is preliminary data.</text>
</comment>
<accession>A0A9N9NXY4</accession>
<evidence type="ECO:0000313" key="2">
    <source>
        <dbReference type="Proteomes" id="UP000789508"/>
    </source>
</evidence>
<keyword evidence="2" id="KW-1185">Reference proteome</keyword>
<feature type="non-terminal residue" evidence="1">
    <location>
        <position position="1"/>
    </location>
</feature>
<feature type="non-terminal residue" evidence="1">
    <location>
        <position position="41"/>
    </location>
</feature>
<proteinExistence type="predicted"/>
<evidence type="ECO:0000313" key="1">
    <source>
        <dbReference type="EMBL" id="CAG8766827.1"/>
    </source>
</evidence>
<gene>
    <name evidence="1" type="ORF">ALEPTO_LOCUS13925</name>
</gene>
<reference evidence="1" key="1">
    <citation type="submission" date="2021-06" db="EMBL/GenBank/DDBJ databases">
        <authorList>
            <person name="Kallberg Y."/>
            <person name="Tangrot J."/>
            <person name="Rosling A."/>
        </authorList>
    </citation>
    <scope>NUCLEOTIDE SEQUENCE</scope>
    <source>
        <strain evidence="1">FL130A</strain>
    </source>
</reference>
<protein>
    <submittedName>
        <fullName evidence="1">13502_t:CDS:1</fullName>
    </submittedName>
</protein>
<sequence length="41" mass="4174">TNDASAITSSIGSQVIGKSSSRGGRLTLGHKVVWCLLSTQG</sequence>
<organism evidence="1 2">
    <name type="scientific">Ambispora leptoticha</name>
    <dbReference type="NCBI Taxonomy" id="144679"/>
    <lineage>
        <taxon>Eukaryota</taxon>
        <taxon>Fungi</taxon>
        <taxon>Fungi incertae sedis</taxon>
        <taxon>Mucoromycota</taxon>
        <taxon>Glomeromycotina</taxon>
        <taxon>Glomeromycetes</taxon>
        <taxon>Archaeosporales</taxon>
        <taxon>Ambisporaceae</taxon>
        <taxon>Ambispora</taxon>
    </lineage>
</organism>
<dbReference type="EMBL" id="CAJVPS010049788">
    <property type="protein sequence ID" value="CAG8766827.1"/>
    <property type="molecule type" value="Genomic_DNA"/>
</dbReference>
<dbReference type="Proteomes" id="UP000789508">
    <property type="component" value="Unassembled WGS sequence"/>
</dbReference>
<dbReference type="AlphaFoldDB" id="A0A9N9NXY4"/>